<evidence type="ECO:0000313" key="2">
    <source>
        <dbReference type="Proteomes" id="UP000478837"/>
    </source>
</evidence>
<proteinExistence type="predicted"/>
<gene>
    <name evidence="1" type="ORF">GTW09_02405</name>
</gene>
<name>A0A6L9MQY0_9ALTE</name>
<evidence type="ECO:0000313" key="1">
    <source>
        <dbReference type="EMBL" id="NDW20380.1"/>
    </source>
</evidence>
<dbReference type="AlphaFoldDB" id="A0A6L9MQY0"/>
<dbReference type="RefSeq" id="WP_163109759.1">
    <property type="nucleotide sequence ID" value="NZ_JAAAWP010000001.1"/>
</dbReference>
<dbReference type="EMBL" id="JAAAWP010000001">
    <property type="protein sequence ID" value="NDW20380.1"/>
    <property type="molecule type" value="Genomic_DNA"/>
</dbReference>
<accession>A0A6L9MQY0</accession>
<sequence length="221" mass="25049">MSKKSLISQASTALSLYQIDNNESGNSEALPPGSSAQIDIVVSHSMPLPVEILDSQVSVKIPAEFFDVIARDWCEKREIITNKYTLEELLSPNDFHWPTGEKELIDEVADNSARSKQVIEHEQQTGDEVLQYKNIFDVISDDENSAETMQKSSDALLRLREMGQRLQSEFPILNTINTEEEHQKALDIIEILLQDYDSNLLLIDALSCAITRYEQSEQFTQ</sequence>
<comment type="caution">
    <text evidence="1">The sequence shown here is derived from an EMBL/GenBank/DDBJ whole genome shotgun (WGS) entry which is preliminary data.</text>
</comment>
<organism evidence="1 2">
    <name type="scientific">Alteromonas hispanica</name>
    <dbReference type="NCBI Taxonomy" id="315421"/>
    <lineage>
        <taxon>Bacteria</taxon>
        <taxon>Pseudomonadati</taxon>
        <taxon>Pseudomonadota</taxon>
        <taxon>Gammaproteobacteria</taxon>
        <taxon>Alteromonadales</taxon>
        <taxon>Alteromonadaceae</taxon>
        <taxon>Alteromonas/Salinimonas group</taxon>
        <taxon>Alteromonas</taxon>
    </lineage>
</organism>
<protein>
    <submittedName>
        <fullName evidence="1">Uncharacterized protein</fullName>
    </submittedName>
</protein>
<keyword evidence="2" id="KW-1185">Reference proteome</keyword>
<reference evidence="1 2" key="1">
    <citation type="submission" date="2020-01" db="EMBL/GenBank/DDBJ databases">
        <title>Genomes of bacteria type strains.</title>
        <authorList>
            <person name="Chen J."/>
            <person name="Zhu S."/>
            <person name="Yang J."/>
        </authorList>
    </citation>
    <scope>NUCLEOTIDE SEQUENCE [LARGE SCALE GENOMIC DNA]</scope>
    <source>
        <strain evidence="1 2">LMG 22958</strain>
    </source>
</reference>
<dbReference type="Proteomes" id="UP000478837">
    <property type="component" value="Unassembled WGS sequence"/>
</dbReference>